<dbReference type="InterPro" id="IPR012338">
    <property type="entry name" value="Beta-lactam/transpept-like"/>
</dbReference>
<dbReference type="InterPro" id="IPR036950">
    <property type="entry name" value="PBP_transglycosylase"/>
</dbReference>
<feature type="compositionally biased region" description="Basic and acidic residues" evidence="9">
    <location>
        <begin position="199"/>
        <end position="210"/>
    </location>
</feature>
<dbReference type="SUPFAM" id="SSF53955">
    <property type="entry name" value="Lysozyme-like"/>
    <property type="match status" value="1"/>
</dbReference>
<feature type="compositionally biased region" description="Low complexity" evidence="9">
    <location>
        <begin position="35"/>
        <end position="50"/>
    </location>
</feature>
<evidence type="ECO:0000256" key="4">
    <source>
        <dbReference type="ARBA" id="ARBA00022679"/>
    </source>
</evidence>
<feature type="compositionally biased region" description="Low complexity" evidence="9">
    <location>
        <begin position="178"/>
        <end position="192"/>
    </location>
</feature>
<feature type="compositionally biased region" description="Basic and acidic residues" evidence="9">
    <location>
        <begin position="148"/>
        <end position="157"/>
    </location>
</feature>
<feature type="compositionally biased region" description="Low complexity" evidence="9">
    <location>
        <begin position="70"/>
        <end position="87"/>
    </location>
</feature>
<evidence type="ECO:0000259" key="11">
    <source>
        <dbReference type="Pfam" id="PF00905"/>
    </source>
</evidence>
<evidence type="ECO:0000313" key="14">
    <source>
        <dbReference type="Proteomes" id="UP001595947"/>
    </source>
</evidence>
<keyword evidence="10" id="KW-0472">Membrane</keyword>
<feature type="domain" description="Penicillin-binding protein transpeptidase" evidence="11">
    <location>
        <begin position="620"/>
        <end position="855"/>
    </location>
</feature>
<comment type="caution">
    <text evidence="13">The sequence shown here is derived from an EMBL/GenBank/DDBJ whole genome shotgun (WGS) entry which is preliminary data.</text>
</comment>
<evidence type="ECO:0000256" key="9">
    <source>
        <dbReference type="SAM" id="MobiDB-lite"/>
    </source>
</evidence>
<keyword evidence="4" id="KW-0808">Transferase</keyword>
<dbReference type="InterPro" id="IPR050396">
    <property type="entry name" value="Glycosyltr_51/Transpeptidase"/>
</dbReference>
<feature type="compositionally biased region" description="Low complexity" evidence="9">
    <location>
        <begin position="913"/>
        <end position="993"/>
    </location>
</feature>
<evidence type="ECO:0000313" key="13">
    <source>
        <dbReference type="EMBL" id="MFC5066134.1"/>
    </source>
</evidence>
<comment type="catalytic activity">
    <reaction evidence="8">
        <text>[GlcNAc-(1-&gt;4)-Mur2Ac(oyl-L-Ala-gamma-D-Glu-L-Lys-D-Ala-D-Ala)](n)-di-trans,octa-cis-undecaprenyl diphosphate + beta-D-GlcNAc-(1-&gt;4)-Mur2Ac(oyl-L-Ala-gamma-D-Glu-L-Lys-D-Ala-D-Ala)-di-trans,octa-cis-undecaprenyl diphosphate = [GlcNAc-(1-&gt;4)-Mur2Ac(oyl-L-Ala-gamma-D-Glu-L-Lys-D-Ala-D-Ala)](n+1)-di-trans,octa-cis-undecaprenyl diphosphate + di-trans,octa-cis-undecaprenyl diphosphate + H(+)</text>
        <dbReference type="Rhea" id="RHEA:23708"/>
        <dbReference type="Rhea" id="RHEA-COMP:9602"/>
        <dbReference type="Rhea" id="RHEA-COMP:9603"/>
        <dbReference type="ChEBI" id="CHEBI:15378"/>
        <dbReference type="ChEBI" id="CHEBI:58405"/>
        <dbReference type="ChEBI" id="CHEBI:60033"/>
        <dbReference type="ChEBI" id="CHEBI:78435"/>
        <dbReference type="EC" id="2.4.99.28"/>
    </reaction>
</comment>
<dbReference type="EMBL" id="JBHSIV010000058">
    <property type="protein sequence ID" value="MFC5066134.1"/>
    <property type="molecule type" value="Genomic_DNA"/>
</dbReference>
<dbReference type="InterPro" id="IPR023346">
    <property type="entry name" value="Lysozyme-like_dom_sf"/>
</dbReference>
<reference evidence="14" key="1">
    <citation type="journal article" date="2019" name="Int. J. Syst. Evol. Microbiol.">
        <title>The Global Catalogue of Microorganisms (GCM) 10K type strain sequencing project: providing services to taxonomists for standard genome sequencing and annotation.</title>
        <authorList>
            <consortium name="The Broad Institute Genomics Platform"/>
            <consortium name="The Broad Institute Genome Sequencing Center for Infectious Disease"/>
            <person name="Wu L."/>
            <person name="Ma J."/>
        </authorList>
    </citation>
    <scope>NUCLEOTIDE SEQUENCE [LARGE SCALE GENOMIC DNA]</scope>
    <source>
        <strain evidence="14">CGMCC 4.7093</strain>
    </source>
</reference>
<keyword evidence="10" id="KW-1133">Transmembrane helix</keyword>
<keyword evidence="3" id="KW-0328">Glycosyltransferase</keyword>
<dbReference type="PANTHER" id="PTHR32282">
    <property type="entry name" value="BINDING PROTEIN TRANSPEPTIDASE, PUTATIVE-RELATED"/>
    <property type="match status" value="1"/>
</dbReference>
<evidence type="ECO:0000256" key="1">
    <source>
        <dbReference type="ARBA" id="ARBA00022645"/>
    </source>
</evidence>
<evidence type="ECO:0000256" key="10">
    <source>
        <dbReference type="SAM" id="Phobius"/>
    </source>
</evidence>
<keyword evidence="2" id="KW-0645">Protease</keyword>
<dbReference type="Gene3D" id="3.40.710.10">
    <property type="entry name" value="DD-peptidase/beta-lactamase superfamily"/>
    <property type="match status" value="1"/>
</dbReference>
<feature type="region of interest" description="Disordered" evidence="9">
    <location>
        <begin position="903"/>
        <end position="993"/>
    </location>
</feature>
<organism evidence="13 14">
    <name type="scientific">Actinomycetospora atypica</name>
    <dbReference type="NCBI Taxonomy" id="1290095"/>
    <lineage>
        <taxon>Bacteria</taxon>
        <taxon>Bacillati</taxon>
        <taxon>Actinomycetota</taxon>
        <taxon>Actinomycetes</taxon>
        <taxon>Pseudonocardiales</taxon>
        <taxon>Pseudonocardiaceae</taxon>
        <taxon>Actinomycetospora</taxon>
    </lineage>
</organism>
<evidence type="ECO:0000259" key="12">
    <source>
        <dbReference type="Pfam" id="PF00912"/>
    </source>
</evidence>
<evidence type="ECO:0000256" key="7">
    <source>
        <dbReference type="ARBA" id="ARBA00034000"/>
    </source>
</evidence>
<evidence type="ECO:0000256" key="6">
    <source>
        <dbReference type="ARBA" id="ARBA00023268"/>
    </source>
</evidence>
<evidence type="ECO:0000256" key="5">
    <source>
        <dbReference type="ARBA" id="ARBA00022801"/>
    </source>
</evidence>
<feature type="compositionally biased region" description="Low complexity" evidence="9">
    <location>
        <begin position="212"/>
        <end position="236"/>
    </location>
</feature>
<evidence type="ECO:0000256" key="8">
    <source>
        <dbReference type="ARBA" id="ARBA00049902"/>
    </source>
</evidence>
<accession>A0ABV9YXW1</accession>
<feature type="region of interest" description="Disordered" evidence="9">
    <location>
        <begin position="1"/>
        <end position="247"/>
    </location>
</feature>
<keyword evidence="5" id="KW-0378">Hydrolase</keyword>
<feature type="domain" description="Glycosyl transferase family 51" evidence="12">
    <location>
        <begin position="353"/>
        <end position="528"/>
    </location>
</feature>
<dbReference type="Proteomes" id="UP001595947">
    <property type="component" value="Unassembled WGS sequence"/>
</dbReference>
<feature type="compositionally biased region" description="Low complexity" evidence="9">
    <location>
        <begin position="99"/>
        <end position="118"/>
    </location>
</feature>
<gene>
    <name evidence="13" type="ORF">ACFPBZ_28270</name>
</gene>
<feature type="transmembrane region" description="Helical" evidence="10">
    <location>
        <begin position="311"/>
        <end position="332"/>
    </location>
</feature>
<sequence length="993" mass="101491">APRRPPGRPPAPSTPVAGSAPTATPPGRPAPGAPPVTGSAPTATPPTRTAGGPGGSNTTATPGRPAAGSTPVAGSAPTATPPTRTATKGSDGPAPVAPPATGSASAGSATGSATRASGRPTTAGEPAAPGREPSRTPDGTAIAPAVGKDGRTGDDGKSGGMDGTVADAPAEDIAAKPTRASSGTSTGTARRTPQSTQTRAERRAAGRDGLSRAAGTRATGTRATGTRAARGRTATAETPERSAPPRGRLAAAVATLMAAVAVKVGRWPGGERLVLAGRWVDGHVQSYLDGKDGESLPVAARLWRRRRRMGYAVLATAVGVPALTLVLGFLLIPVPNADAAVESQLNTVAFSDGTVLARVAPGEQGNRQKVSIAQVPLPVQRAVLSAEDRTFYTNSGFDVSGIAFAAWKQLTGGQGGGSTITQQYVKNAMVGSEHSYLRKFRELIISAKITQEYSKDQVLEDYLNSIYFGRGAYGIQAASQAYFGKSVEALTPAEGAMMAGLIQAPSQWDPAVNLDGSQRRWTYVMDGMVSSGWLSPVERATAVFPTTVPPRKTGNGVPDDDRGHIYNAVKDELESLGIDEDALVTEGLQIQTTIDPKAQEDATEAVREELKGKPANLRTAAVSIDPRTGAVLAYYGGDNGAGLDYAQVKKQAGSTFKPFVLLAALQHNPPIGISTQFDGQQVPGKTVRNVEGADCSNCSLKKAMTLSNNVVFTALGNEVGPQAVADAARQAGITAKLDNPNSGLALGNVEVTPVDMAASYATFANDGVYHKPHLVQKVTTASGEVLYDQAGDQGEQRIDPKVARNVTEAMRDVPTYDGAELVGGRPAAGKTGTVQSHLDEQNNDAWMVGYTPSVVASVWVGTDDNTPIQYPDGRPIYGHGIPSDIWQNFMNGVIQGTPKQTFGEFVPVAGTDPGTTATGEGQQAGTTTAAPTTSAATPTSTTTSAPTASGEATVPPAAPEPGAAGEVPAPAGEPAAEAPAAEPAPVEGEPAPG</sequence>
<feature type="compositionally biased region" description="Pro residues" evidence="9">
    <location>
        <begin position="23"/>
        <end position="34"/>
    </location>
</feature>
<name>A0ABV9YXW1_9PSEU</name>
<dbReference type="Pfam" id="PF00905">
    <property type="entry name" value="Transpeptidase"/>
    <property type="match status" value="1"/>
</dbReference>
<dbReference type="InterPro" id="IPR001264">
    <property type="entry name" value="Glyco_trans_51"/>
</dbReference>
<keyword evidence="1" id="KW-0121">Carboxypeptidase</keyword>
<protein>
    <submittedName>
        <fullName evidence="13">Transglycosylase domain-containing protein</fullName>
    </submittedName>
</protein>
<dbReference type="InterPro" id="IPR001460">
    <property type="entry name" value="PCN-bd_Tpept"/>
</dbReference>
<keyword evidence="14" id="KW-1185">Reference proteome</keyword>
<dbReference type="Pfam" id="PF00912">
    <property type="entry name" value="Transgly"/>
    <property type="match status" value="1"/>
</dbReference>
<keyword evidence="6" id="KW-0511">Multifunctional enzyme</keyword>
<dbReference type="SUPFAM" id="SSF56601">
    <property type="entry name" value="beta-lactamase/transpeptidase-like"/>
    <property type="match status" value="1"/>
</dbReference>
<proteinExistence type="predicted"/>
<comment type="catalytic activity">
    <reaction evidence="7">
        <text>Preferential cleavage: (Ac)2-L-Lys-D-Ala-|-D-Ala. Also transpeptidation of peptidyl-alanyl moieties that are N-acyl substituents of D-alanine.</text>
        <dbReference type="EC" id="3.4.16.4"/>
    </reaction>
</comment>
<dbReference type="Gene3D" id="1.10.3810.10">
    <property type="entry name" value="Biosynthetic peptidoglycan transglycosylase-like"/>
    <property type="match status" value="1"/>
</dbReference>
<evidence type="ECO:0000256" key="3">
    <source>
        <dbReference type="ARBA" id="ARBA00022676"/>
    </source>
</evidence>
<dbReference type="PANTHER" id="PTHR32282:SF34">
    <property type="entry name" value="PENICILLIN-BINDING PROTEIN 1A"/>
    <property type="match status" value="1"/>
</dbReference>
<feature type="non-terminal residue" evidence="13">
    <location>
        <position position="1"/>
    </location>
</feature>
<evidence type="ECO:0000256" key="2">
    <source>
        <dbReference type="ARBA" id="ARBA00022670"/>
    </source>
</evidence>
<keyword evidence="10" id="KW-0812">Transmembrane</keyword>